<dbReference type="GO" id="GO:0006357">
    <property type="term" value="P:regulation of transcription by RNA polymerase II"/>
    <property type="evidence" value="ECO:0007669"/>
    <property type="project" value="InterPro"/>
</dbReference>
<organism evidence="3 4">
    <name type="scientific">Gymnopus androsaceus JB14</name>
    <dbReference type="NCBI Taxonomy" id="1447944"/>
    <lineage>
        <taxon>Eukaryota</taxon>
        <taxon>Fungi</taxon>
        <taxon>Dikarya</taxon>
        <taxon>Basidiomycota</taxon>
        <taxon>Agaricomycotina</taxon>
        <taxon>Agaricomycetes</taxon>
        <taxon>Agaricomycetidae</taxon>
        <taxon>Agaricales</taxon>
        <taxon>Marasmiineae</taxon>
        <taxon>Omphalotaceae</taxon>
        <taxon>Gymnopus</taxon>
    </lineage>
</organism>
<feature type="region of interest" description="Disordered" evidence="1">
    <location>
        <begin position="2140"/>
        <end position="2186"/>
    </location>
</feature>
<dbReference type="InterPro" id="IPR036735">
    <property type="entry name" value="NGN_dom_sf"/>
</dbReference>
<dbReference type="InterPro" id="IPR015943">
    <property type="entry name" value="WD40/YVTN_repeat-like_dom_sf"/>
</dbReference>
<feature type="region of interest" description="Disordered" evidence="1">
    <location>
        <begin position="1441"/>
        <end position="1466"/>
    </location>
</feature>
<dbReference type="InterPro" id="IPR027417">
    <property type="entry name" value="P-loop_NTPase"/>
</dbReference>
<sequence>MAYSLFHLRLIELHLGEDGTRLWDLQTSKLLSSPIGSSHRGTTTAIAWIVRPDNTEEALAFGTNDGFLCIWKRAKEENVRFMIQHDIGAINSQTILKIEFIKIYCNRLVGGPDGLEVSGIAPVVVKLIQIPQHWPQAVCFGQTGVGGPEIWSFGREDGMIGHATINVKEDALIIDNVAQGIAVFKLLTTDRLKTFDVPFTTSRLRSVAFHDGNSAIITGSDHGKVYIFDRRTGDVIDKIDIRIVDWVQSVATMEKNGVPLIFIGRSGANVVGRNDVQVWEKVLAPPKEDKTRKGLRKEVLGLMCLLSILFVMENILTTFVIGLMIGLKALCIQEISIHNSTDNVYKYVNSQKVRSEKKISSLSPSKNVTFLPTHGENLIRFLLLQLSILPAQTASDSSARVDAGEHLFFRTSVPLSITRVLLGSRMLIISFSGVLQFGCNSPPNAGYWAVGRVTGGVATGMLFGAQYCFCLSMTSARGSWKLVQLAKLQWLIKISLGHSAHREFRILVLNCELDLPVVDERYSGQELSRWKLKTKQQKGISSYLKIFLFGLESNLSMANHTKPLLTLGQASSAVHPCFCNSFKAPWSLAGVSCLTGTLDLCALLQLESTNTFANNVAEGHLKSVESGACSAAVALFNNVKWNSSVWKGDMHPRPLIFTYQGLKDNGTSYFLGWIKVDAVTNNSNFPLHLPPVLKGGDLEATHFYDSEHNYGYRNSRLKTRTKLHCDPCPVCCGVHRDEATCPFVPPQPIALDAVKHHFETIGDMIMRRDLASKIVDFVQEHHFLLIQAPPCTGKTTLIKNIGLHLLETWPRISLQYSEGQKVTDITPKITHNAPPIHSPHDLMNYLSSRTHPEGPFWLLIDECQLTYENRKWWDILYHPPHYHDDLFVVAAGSFGSHSDSQSHSPPINVPLAMRMPLFSATLPDKDLFLAFTEKHLDNFFNAQNKVLDKDTIIKYASPATKYPLRSKEQWMDAFHKDSNILFDHPHPLDIGQCLPRQPPSGFSPIWMLMFSSVMWHGYIEAPILSRALPELVVENSYGLLHESYKSPTFSGVVDPSHLLTLPTTLNELRFLAPALRQDYSMPKKRKVTGVQPTWIQRKQATKARKQLLNALTSPIPTPTALMSVRGFVHETLIARTPRERFEQYPNDQSKPYSTRQMVQSDKALNNFEQAAHDARQLGWLLEVPFSKPKTHCRMVLPSQWHFDYLEKILAPKDVTLPESTSLDDFILTVVKNFNGSYLLNCFNAEGTLRERVYEMEFYRCAHRIAGARFLTPQARTADGSGYADFVVRSRQWIIELVCEGDRLKHHMERIGDDGTYTKQWPNHEKLLVDFHFKPIRPRKPKHNNESSKPHHAHYISVELVKPATMQRELIQVTIGLKGLYKKYQYTIARITRTIRIIHKTPRQKGKLTALTSKFIDLEAQIASDEELSEGEEITRQGDVSFLNDAPADPKEDAGDSVPSFQLSENSAKSSASLHKLVERIEHQYVNNQAPPSQARAGKQDSRLPHNRLFLQENDWKLWRIKCTPSKKYDIIYKLMRRQTLSGELRSAFYNPRDVKFIYLEAKFTMFGIASLYEVLREFSALKMSSLAPVPESDLQQCLTIGHEPLQVFAAGQWVQIKHGLYRGNIRLVVEDFLDEDSVTLFTVMVVPRLEFAEDDDDESRPSKHKWKHQPRPSPRLFNLDECKQENLVQQGDLSYSYKGYSFKYGLQLKKYSERSLSPADEIPPLSFDLFKAAKDRGAEIDMLSMPIRSFWRFEHGEQVIIHPSKKFATIASSFNPVDAQCQVEIDEEGLQLVLVKDIKKDIIPGHYVELLAEVHSGKKGFVIGRTVDRLAIWFDGQDDWQGTEAYIAVTSSRSLAIAVRLLTGDECTIEYHAVREYFTGRLLLDHQPLKRHQQQFNVELPWKEVEVEIHSGCFAKFEGIVKNVRVDFRGCLRLLLWVPSHNCSIDVDYSTVLEKLTRTELQVFHPLEGYDLKHFGVSPSIESVRSGPIPWLGLPVDITAGEYKGTGVVRDVNCFRVDPNRHYDGHKIKPSGLTLTIEQYVYTAGMSFQMVKVDYDAVRFHKSFYTRTQYRLCEVFMPTARQSFYMPDGNYQKNLSSPTASFDAVDVVVDPDQGHTPMPNDFERATIFCGSWSPNCPTPGSSSFQSPFAGSQTGFQSPMPWTASPSPPPLSSPSSPSPRSLSQAYSPALSPPDHWILHPKLVGIPIRVDIAGGGELNTSKKKNGATVEMVSNNEDGLSVLCCLSPTKSVPVHYQLIQSFRERPIPAREKNLMVIVRNREQIGKLVRRYHHFYLEEKTENNHWMMVMEVDRSGREEKVNNYLEVHPDDVEYVYETPAEVRWAKELFCDIRQDYKGAKAEVRTLSDHS</sequence>
<keyword evidence="2" id="KW-0472">Membrane</keyword>
<dbReference type="SUPFAM" id="SSF50998">
    <property type="entry name" value="Quinoprotein alcohol dehydrogenase-like"/>
    <property type="match status" value="1"/>
</dbReference>
<proteinExistence type="predicted"/>
<evidence type="ECO:0000256" key="1">
    <source>
        <dbReference type="SAM" id="MobiDB-lite"/>
    </source>
</evidence>
<dbReference type="InterPro" id="IPR039659">
    <property type="entry name" value="SPT5"/>
</dbReference>
<feature type="transmembrane region" description="Helical" evidence="2">
    <location>
        <begin position="299"/>
        <end position="327"/>
    </location>
</feature>
<dbReference type="GO" id="GO:0032784">
    <property type="term" value="P:regulation of DNA-templated transcription elongation"/>
    <property type="evidence" value="ECO:0007669"/>
    <property type="project" value="InterPro"/>
</dbReference>
<reference evidence="3" key="1">
    <citation type="journal article" date="2019" name="Environ. Microbiol.">
        <title>Fungal ecological strategies reflected in gene transcription - a case study of two litter decomposers.</title>
        <authorList>
            <person name="Barbi F."/>
            <person name="Kohler A."/>
            <person name="Barry K."/>
            <person name="Baskaran P."/>
            <person name="Daum C."/>
            <person name="Fauchery L."/>
            <person name="Ihrmark K."/>
            <person name="Kuo A."/>
            <person name="LaButti K."/>
            <person name="Lipzen A."/>
            <person name="Morin E."/>
            <person name="Grigoriev I.V."/>
            <person name="Henrissat B."/>
            <person name="Lindahl B."/>
            <person name="Martin F."/>
        </authorList>
    </citation>
    <scope>NUCLEOTIDE SEQUENCE</scope>
    <source>
        <strain evidence="3">JB14</strain>
    </source>
</reference>
<dbReference type="Gene3D" id="3.30.70.940">
    <property type="entry name" value="NusG, N-terminal domain"/>
    <property type="match status" value="1"/>
</dbReference>
<dbReference type="EMBL" id="ML769966">
    <property type="protein sequence ID" value="KAE9385590.1"/>
    <property type="molecule type" value="Genomic_DNA"/>
</dbReference>
<dbReference type="PANTHER" id="PTHR11125">
    <property type="entry name" value="SUPPRESSOR OF TY 5"/>
    <property type="match status" value="1"/>
</dbReference>
<feature type="compositionally biased region" description="Polar residues" evidence="1">
    <location>
        <begin position="2140"/>
        <end position="2156"/>
    </location>
</feature>
<dbReference type="PANTHER" id="PTHR11125:SF7">
    <property type="entry name" value="TRANSCRIPTION ELONGATION FACTOR SPT5"/>
    <property type="match status" value="1"/>
</dbReference>
<accession>A0A6A4GJL3</accession>
<dbReference type="InterPro" id="IPR011047">
    <property type="entry name" value="Quinoprotein_ADH-like_sf"/>
</dbReference>
<name>A0A6A4GJL3_9AGAR</name>
<evidence type="ECO:0000313" key="4">
    <source>
        <dbReference type="Proteomes" id="UP000799118"/>
    </source>
</evidence>
<feature type="compositionally biased region" description="Low complexity" evidence="1">
    <location>
        <begin position="2172"/>
        <end position="2182"/>
    </location>
</feature>
<evidence type="ECO:0000256" key="2">
    <source>
        <dbReference type="SAM" id="Phobius"/>
    </source>
</evidence>
<dbReference type="Gene3D" id="2.130.10.10">
    <property type="entry name" value="YVTN repeat-like/Quinoprotein amine dehydrogenase"/>
    <property type="match status" value="1"/>
</dbReference>
<dbReference type="SUPFAM" id="SSF52540">
    <property type="entry name" value="P-loop containing nucleoside triphosphate hydrolases"/>
    <property type="match status" value="1"/>
</dbReference>
<keyword evidence="4" id="KW-1185">Reference proteome</keyword>
<dbReference type="GO" id="GO:0032044">
    <property type="term" value="C:DSIF complex"/>
    <property type="evidence" value="ECO:0007669"/>
    <property type="project" value="TreeGrafter"/>
</dbReference>
<gene>
    <name evidence="3" type="ORF">BT96DRAFT_949731</name>
</gene>
<keyword evidence="2" id="KW-1133">Transmembrane helix</keyword>
<dbReference type="OrthoDB" id="2933582at2759"/>
<dbReference type="GO" id="GO:0006368">
    <property type="term" value="P:transcription elongation by RNA polymerase II"/>
    <property type="evidence" value="ECO:0007669"/>
    <property type="project" value="TreeGrafter"/>
</dbReference>
<dbReference type="Proteomes" id="UP000799118">
    <property type="component" value="Unassembled WGS sequence"/>
</dbReference>
<evidence type="ECO:0000313" key="3">
    <source>
        <dbReference type="EMBL" id="KAE9385590.1"/>
    </source>
</evidence>
<keyword evidence="2" id="KW-0812">Transmembrane</keyword>
<dbReference type="GO" id="GO:0003729">
    <property type="term" value="F:mRNA binding"/>
    <property type="evidence" value="ECO:0007669"/>
    <property type="project" value="TreeGrafter"/>
</dbReference>
<protein>
    <submittedName>
        <fullName evidence="3">Uncharacterized protein</fullName>
    </submittedName>
</protein>